<protein>
    <submittedName>
        <fullName evidence="1">Uncharacterized protein</fullName>
    </submittedName>
</protein>
<dbReference type="EMBL" id="BK015517">
    <property type="protein sequence ID" value="DAE10676.1"/>
    <property type="molecule type" value="Genomic_DNA"/>
</dbReference>
<evidence type="ECO:0000313" key="1">
    <source>
        <dbReference type="EMBL" id="DAE10676.1"/>
    </source>
</evidence>
<accession>A0A8S5PWK6</accession>
<reference evidence="1" key="1">
    <citation type="journal article" date="2021" name="Proc. Natl. Acad. Sci. U.S.A.">
        <title>A Catalog of Tens of Thousands of Viruses from Human Metagenomes Reveals Hidden Associations with Chronic Diseases.</title>
        <authorList>
            <person name="Tisza M.J."/>
            <person name="Buck C.B."/>
        </authorList>
    </citation>
    <scope>NUCLEOTIDE SEQUENCE</scope>
    <source>
        <strain evidence="1">CtlgF9</strain>
    </source>
</reference>
<name>A0A8S5PWK6_9CAUD</name>
<sequence>MEYETVEIKYRDDETTGIGIPAGVWVARRLSNGEVFSYGTLEGLKQKAVARRYNYIVYRKDNKLGGYIADEVFDCTKGVLGKDWHKV</sequence>
<organism evidence="1">
    <name type="scientific">Siphoviridae sp. ctlgF9</name>
    <dbReference type="NCBI Taxonomy" id="2825649"/>
    <lineage>
        <taxon>Viruses</taxon>
        <taxon>Duplodnaviria</taxon>
        <taxon>Heunggongvirae</taxon>
        <taxon>Uroviricota</taxon>
        <taxon>Caudoviricetes</taxon>
    </lineage>
</organism>
<proteinExistence type="predicted"/>